<organism evidence="1 2">
    <name type="scientific">Escallonia herrerae</name>
    <dbReference type="NCBI Taxonomy" id="1293975"/>
    <lineage>
        <taxon>Eukaryota</taxon>
        <taxon>Viridiplantae</taxon>
        <taxon>Streptophyta</taxon>
        <taxon>Embryophyta</taxon>
        <taxon>Tracheophyta</taxon>
        <taxon>Spermatophyta</taxon>
        <taxon>Magnoliopsida</taxon>
        <taxon>eudicotyledons</taxon>
        <taxon>Gunneridae</taxon>
        <taxon>Pentapetalae</taxon>
        <taxon>asterids</taxon>
        <taxon>campanulids</taxon>
        <taxon>Escalloniales</taxon>
        <taxon>Escalloniaceae</taxon>
        <taxon>Escallonia</taxon>
    </lineage>
</organism>
<protein>
    <submittedName>
        <fullName evidence="1">Uncharacterized protein</fullName>
    </submittedName>
</protein>
<dbReference type="AlphaFoldDB" id="A0AA89AWL7"/>
<dbReference type="PANTHER" id="PTHR48258">
    <property type="entry name" value="DUF4218 DOMAIN-CONTAINING PROTEIN-RELATED"/>
    <property type="match status" value="1"/>
</dbReference>
<dbReference type="Proteomes" id="UP001188597">
    <property type="component" value="Unassembled WGS sequence"/>
</dbReference>
<proteinExistence type="predicted"/>
<reference evidence="1" key="1">
    <citation type="submission" date="2022-12" db="EMBL/GenBank/DDBJ databases">
        <title>Draft genome assemblies for two species of Escallonia (Escalloniales).</title>
        <authorList>
            <person name="Chanderbali A."/>
            <person name="Dervinis C."/>
            <person name="Anghel I."/>
            <person name="Soltis D."/>
            <person name="Soltis P."/>
            <person name="Zapata F."/>
        </authorList>
    </citation>
    <scope>NUCLEOTIDE SEQUENCE</scope>
    <source>
        <strain evidence="1">UCBG64.0493</strain>
        <tissue evidence="1">Leaf</tissue>
    </source>
</reference>
<keyword evidence="2" id="KW-1185">Reference proteome</keyword>
<dbReference type="PANTHER" id="PTHR48258:SF15">
    <property type="entry name" value="OS02G0543900 PROTEIN"/>
    <property type="match status" value="1"/>
</dbReference>
<feature type="non-terminal residue" evidence="1">
    <location>
        <position position="1"/>
    </location>
</feature>
<evidence type="ECO:0000313" key="2">
    <source>
        <dbReference type="Proteomes" id="UP001188597"/>
    </source>
</evidence>
<sequence>ARLSLKVLELYLGRDEQISKELRILAQGRNEVVTRYKGFIINGLRFHIKDFERNRKIHNSSLVNFKRLTHHEEAFVLASQVQQVFYTEDIGGWHVAIKTTARDAFDMNAVLSEDDVETYLQSEPIMPKNMIKIRMLVGLGRAQMHKKREKHLEGSQDLPSEDDILAQVVGKEKYGRVRMYGLDYYDGTTSLYSNQLKIEL</sequence>
<comment type="caution">
    <text evidence="1">The sequence shown here is derived from an EMBL/GenBank/DDBJ whole genome shotgun (WGS) entry which is preliminary data.</text>
</comment>
<gene>
    <name evidence="1" type="ORF">RJ639_004579</name>
</gene>
<evidence type="ECO:0000313" key="1">
    <source>
        <dbReference type="EMBL" id="KAK3018120.1"/>
    </source>
</evidence>
<dbReference type="EMBL" id="JAVXUP010000956">
    <property type="protein sequence ID" value="KAK3018120.1"/>
    <property type="molecule type" value="Genomic_DNA"/>
</dbReference>
<name>A0AA89AWL7_9ASTE</name>
<accession>A0AA89AWL7</accession>